<accession>A0A1I5RPC9</accession>
<proteinExistence type="predicted"/>
<gene>
    <name evidence="2" type="ORF">SAMN04487928_104115</name>
</gene>
<dbReference type="RefSeq" id="WP_074884699.1">
    <property type="nucleotide sequence ID" value="NZ_FOXO01000004.1"/>
</dbReference>
<feature type="transmembrane region" description="Helical" evidence="1">
    <location>
        <begin position="13"/>
        <end position="38"/>
    </location>
</feature>
<dbReference type="InterPro" id="IPR032340">
    <property type="entry name" value="DUF4860"/>
</dbReference>
<dbReference type="Pfam" id="PF16152">
    <property type="entry name" value="DUF4860"/>
    <property type="match status" value="1"/>
</dbReference>
<evidence type="ECO:0000256" key="1">
    <source>
        <dbReference type="SAM" id="Phobius"/>
    </source>
</evidence>
<keyword evidence="3" id="KW-1185">Reference proteome</keyword>
<dbReference type="AlphaFoldDB" id="A0A1I5RPC9"/>
<reference evidence="3" key="1">
    <citation type="submission" date="2016-10" db="EMBL/GenBank/DDBJ databases">
        <authorList>
            <person name="Varghese N."/>
            <person name="Submissions S."/>
        </authorList>
    </citation>
    <scope>NUCLEOTIDE SEQUENCE [LARGE SCALE GENOMIC DNA]</scope>
    <source>
        <strain evidence="3">P18</strain>
    </source>
</reference>
<name>A0A1I5RPC9_9FIRM</name>
<keyword evidence="1" id="KW-1133">Transmembrane helix</keyword>
<organism evidence="2 3">
    <name type="scientific">Butyrivibrio proteoclasticus</name>
    <dbReference type="NCBI Taxonomy" id="43305"/>
    <lineage>
        <taxon>Bacteria</taxon>
        <taxon>Bacillati</taxon>
        <taxon>Bacillota</taxon>
        <taxon>Clostridia</taxon>
        <taxon>Lachnospirales</taxon>
        <taxon>Lachnospiraceae</taxon>
        <taxon>Butyrivibrio</taxon>
    </lineage>
</organism>
<dbReference type="EMBL" id="FOXO01000004">
    <property type="protein sequence ID" value="SFP60101.1"/>
    <property type="molecule type" value="Genomic_DNA"/>
</dbReference>
<keyword evidence="1" id="KW-0812">Transmembrane</keyword>
<evidence type="ECO:0008006" key="4">
    <source>
        <dbReference type="Google" id="ProtNLM"/>
    </source>
</evidence>
<dbReference type="Proteomes" id="UP000182624">
    <property type="component" value="Unassembled WGS sequence"/>
</dbReference>
<dbReference type="OrthoDB" id="1863061at2"/>
<keyword evidence="1" id="KW-0472">Membrane</keyword>
<protein>
    <recommendedName>
        <fullName evidence="4">DUF4860 domain-containing protein</fullName>
    </recommendedName>
</protein>
<sequence>MDYIRNKHHIVDVAFILCLMLLFILSALSVISLGAGIYKKNVDTMKSNYDHRTACAYITEKVRQSDNNGAIFVTNLFGQNTLVLQEEVNSTLYNTYIYDYNGYLMELYARADLTNFYPQSGQKILEIHSFDVSYVNESLLSVNIVLEDGENEVVYIAKRSTEEN</sequence>
<evidence type="ECO:0000313" key="3">
    <source>
        <dbReference type="Proteomes" id="UP000182624"/>
    </source>
</evidence>
<evidence type="ECO:0000313" key="2">
    <source>
        <dbReference type="EMBL" id="SFP60101.1"/>
    </source>
</evidence>